<protein>
    <submittedName>
        <fullName evidence="4">Prepilin peptidase</fullName>
    </submittedName>
</protein>
<keyword evidence="2" id="KW-0812">Transmembrane</keyword>
<dbReference type="Pfam" id="PF01478">
    <property type="entry name" value="Peptidase_A24"/>
    <property type="match status" value="1"/>
</dbReference>
<evidence type="ECO:0000256" key="1">
    <source>
        <dbReference type="ARBA" id="ARBA00005801"/>
    </source>
</evidence>
<keyword evidence="5" id="KW-1185">Reference proteome</keyword>
<accession>A0ABW0KIJ8</accession>
<name>A0ABW0KIJ8_9BACL</name>
<proteinExistence type="inferred from homology"/>
<dbReference type="RefSeq" id="WP_270879318.1">
    <property type="nucleotide sequence ID" value="NZ_JAQFVF010000023.1"/>
</dbReference>
<gene>
    <name evidence="4" type="ORF">ACFPOG_33155</name>
</gene>
<dbReference type="PANTHER" id="PTHR30487">
    <property type="entry name" value="TYPE 4 PREPILIN-LIKE PROTEINS LEADER PEPTIDE-PROCESSING ENZYME"/>
    <property type="match status" value="1"/>
</dbReference>
<dbReference type="InterPro" id="IPR050882">
    <property type="entry name" value="Prepilin_peptidase/N-MTase"/>
</dbReference>
<feature type="transmembrane region" description="Helical" evidence="2">
    <location>
        <begin position="50"/>
        <end position="73"/>
    </location>
</feature>
<dbReference type="Proteomes" id="UP001596044">
    <property type="component" value="Unassembled WGS sequence"/>
</dbReference>
<keyword evidence="2" id="KW-1133">Transmembrane helix</keyword>
<comment type="caution">
    <text evidence="4">The sequence shown here is derived from an EMBL/GenBank/DDBJ whole genome shotgun (WGS) entry which is preliminary data.</text>
</comment>
<feature type="domain" description="Prepilin type IV endopeptidase peptidase" evidence="3">
    <location>
        <begin position="7"/>
        <end position="109"/>
    </location>
</feature>
<evidence type="ECO:0000313" key="4">
    <source>
        <dbReference type="EMBL" id="MFC5453065.1"/>
    </source>
</evidence>
<dbReference type="PANTHER" id="PTHR30487:SF0">
    <property type="entry name" value="PREPILIN LEADER PEPTIDASE_N-METHYLTRANSFERASE-RELATED"/>
    <property type="match status" value="1"/>
</dbReference>
<dbReference type="EMBL" id="JBHSMJ010000065">
    <property type="protein sequence ID" value="MFC5453065.1"/>
    <property type="molecule type" value="Genomic_DNA"/>
</dbReference>
<sequence>MMMVHAALFMLVGIAFIIDARKSMIPNRLTVTGVITGGIMHTCTQGWNGLWFALVGALSGFLALIVLYALGALGAGDVKLFAAIGSIMGTAFVIQSIYYALLFAGVIGIGLLIASKKMAETGHKLAGWLISLTILRDKSFITGMKRQINIKFPFMYAALPGVLLVWYENFI</sequence>
<evidence type="ECO:0000256" key="2">
    <source>
        <dbReference type="SAM" id="Phobius"/>
    </source>
</evidence>
<evidence type="ECO:0000313" key="5">
    <source>
        <dbReference type="Proteomes" id="UP001596044"/>
    </source>
</evidence>
<feature type="transmembrane region" description="Helical" evidence="2">
    <location>
        <begin position="80"/>
        <end position="113"/>
    </location>
</feature>
<organism evidence="4 5">
    <name type="scientific">Paenibacillus aestuarii</name>
    <dbReference type="NCBI Taxonomy" id="516965"/>
    <lineage>
        <taxon>Bacteria</taxon>
        <taxon>Bacillati</taxon>
        <taxon>Bacillota</taxon>
        <taxon>Bacilli</taxon>
        <taxon>Bacillales</taxon>
        <taxon>Paenibacillaceae</taxon>
        <taxon>Paenibacillus</taxon>
    </lineage>
</organism>
<dbReference type="InterPro" id="IPR000045">
    <property type="entry name" value="Prepilin_IV_endopep_pep"/>
</dbReference>
<reference evidence="5" key="1">
    <citation type="journal article" date="2019" name="Int. J. Syst. Evol. Microbiol.">
        <title>The Global Catalogue of Microorganisms (GCM) 10K type strain sequencing project: providing services to taxonomists for standard genome sequencing and annotation.</title>
        <authorList>
            <consortium name="The Broad Institute Genomics Platform"/>
            <consortium name="The Broad Institute Genome Sequencing Center for Infectious Disease"/>
            <person name="Wu L."/>
            <person name="Ma J."/>
        </authorList>
    </citation>
    <scope>NUCLEOTIDE SEQUENCE [LARGE SCALE GENOMIC DNA]</scope>
    <source>
        <strain evidence="5">KACC 11904</strain>
    </source>
</reference>
<keyword evidence="2" id="KW-0472">Membrane</keyword>
<feature type="transmembrane region" description="Helical" evidence="2">
    <location>
        <begin position="148"/>
        <end position="167"/>
    </location>
</feature>
<evidence type="ECO:0000259" key="3">
    <source>
        <dbReference type="Pfam" id="PF01478"/>
    </source>
</evidence>
<dbReference type="Gene3D" id="1.20.120.1220">
    <property type="match status" value="1"/>
</dbReference>
<comment type="similarity">
    <text evidence="1">Belongs to the peptidase A24 family.</text>
</comment>